<dbReference type="Proteomes" id="UP000024837">
    <property type="component" value="Unassembled WGS sequence"/>
</dbReference>
<gene>
    <name evidence="5" type="ORF">DRE_07734</name>
</gene>
<dbReference type="InterPro" id="IPR036779">
    <property type="entry name" value="LysM_dom_sf"/>
</dbReference>
<accession>W7IH08</accession>
<feature type="compositionally biased region" description="Polar residues" evidence="1">
    <location>
        <begin position="386"/>
        <end position="395"/>
    </location>
</feature>
<dbReference type="GO" id="GO:0004553">
    <property type="term" value="F:hydrolase activity, hydrolyzing O-glycosyl compounds"/>
    <property type="evidence" value="ECO:0007669"/>
    <property type="project" value="InterPro"/>
</dbReference>
<feature type="domain" description="LysM" evidence="4">
    <location>
        <begin position="407"/>
        <end position="455"/>
    </location>
</feature>
<dbReference type="Pfam" id="PF26113">
    <property type="entry name" value="GH16_XgeA"/>
    <property type="match status" value="1"/>
</dbReference>
<dbReference type="PROSITE" id="PS51782">
    <property type="entry name" value="LYSM"/>
    <property type="match status" value="1"/>
</dbReference>
<evidence type="ECO:0000259" key="3">
    <source>
        <dbReference type="PROSITE" id="PS51762"/>
    </source>
</evidence>
<dbReference type="OrthoDB" id="192832at2759"/>
<dbReference type="InterPro" id="IPR018392">
    <property type="entry name" value="LysM"/>
</dbReference>
<dbReference type="InterPro" id="IPR013320">
    <property type="entry name" value="ConA-like_dom_sf"/>
</dbReference>
<evidence type="ECO:0000313" key="5">
    <source>
        <dbReference type="EMBL" id="EWC48500.1"/>
    </source>
</evidence>
<dbReference type="SUPFAM" id="SSF49899">
    <property type="entry name" value="Concanavalin A-like lectins/glucanases"/>
    <property type="match status" value="1"/>
</dbReference>
<evidence type="ECO:0000313" key="6">
    <source>
        <dbReference type="Proteomes" id="UP000024837"/>
    </source>
</evidence>
<evidence type="ECO:0000259" key="4">
    <source>
        <dbReference type="PROSITE" id="PS51782"/>
    </source>
</evidence>
<name>W7IH08_9PEZI</name>
<feature type="signal peptide" evidence="2">
    <location>
        <begin position="1"/>
        <end position="23"/>
    </location>
</feature>
<feature type="domain" description="GH16" evidence="3">
    <location>
        <begin position="89"/>
        <end position="362"/>
    </location>
</feature>
<dbReference type="PANTHER" id="PTHR10963">
    <property type="entry name" value="GLYCOSYL HYDROLASE-RELATED"/>
    <property type="match status" value="1"/>
</dbReference>
<dbReference type="GO" id="GO:0005975">
    <property type="term" value="P:carbohydrate metabolic process"/>
    <property type="evidence" value="ECO:0007669"/>
    <property type="project" value="InterPro"/>
</dbReference>
<evidence type="ECO:0000256" key="2">
    <source>
        <dbReference type="SAM" id="SignalP"/>
    </source>
</evidence>
<dbReference type="InterPro" id="IPR050546">
    <property type="entry name" value="Glycosyl_Hydrlase_16"/>
</dbReference>
<dbReference type="InterPro" id="IPR000757">
    <property type="entry name" value="Beta-glucanase-like"/>
</dbReference>
<evidence type="ECO:0008006" key="7">
    <source>
        <dbReference type="Google" id="ProtNLM"/>
    </source>
</evidence>
<dbReference type="PANTHER" id="PTHR10963:SF60">
    <property type="entry name" value="GRAM-NEGATIVE BACTERIA-BINDING PROTEIN 1-RELATED"/>
    <property type="match status" value="1"/>
</dbReference>
<feature type="chain" id="PRO_5004894135" description="GH16 domain-containing protein" evidence="2">
    <location>
        <begin position="24"/>
        <end position="595"/>
    </location>
</feature>
<evidence type="ECO:0000256" key="1">
    <source>
        <dbReference type="SAM" id="MobiDB-lite"/>
    </source>
</evidence>
<sequence>MARSPTLRNTLSWLPFLAAFASASSLHNRHHHLVREAEKDRRHEHQQYARNQMQDRDVDVDQVNDTSSHIFKRAVPDYTNFGFTLAWADDFTGSSGSLPSSSNWIFDLGTKYPGGPDNWGTGEIQTYTQSTDNVYVDGAGNLNIVPIRSGNSWTSARLETKASFGCGPGERVIFEARIKLPSTAPAKQQGIWPAFWAMGRAFRDAGNDGWPGTGEIDVMEAYNGDNTILNAVHCGTYPGGVCNEPNGISRVSSFTRGSFRTFKLIIDRSVSASQDNWRTESLIWQTDGVEKFRLNGGTIGDRTAWSKLTHERIFLLLNVAIGGALPNAMAGQGIYTPNANTIGGLESAMVIDYVAVYSSKAATTTTTTTTTRAATTTTRATTTATQPPSNSGTPSPIQPGQFGQCTGWKYVQDSDTCASIVSRYSSIGLTLDKLIDWNPALGTTSNCRPTSKFYVCVDIIPKPIQAGQITNCAGWGYTRASDTCASFVNRYSSIGLTVNYLLQWNPALGNSASNCRITPGFYVCAQLYAPKPIQAGQINGCKGWRYAQTSDTCANLVTRYQGLGLTLANLVRWNPALGTTSRCSVTPKFYVCVQW</sequence>
<dbReference type="AlphaFoldDB" id="W7IH08"/>
<reference evidence="5 6" key="1">
    <citation type="submission" date="2013-05" db="EMBL/GenBank/DDBJ databases">
        <title>Drechslerella stenobrocha genome reveals carnivorous origination and mechanical trapping mechanism of predatory fungi.</title>
        <authorList>
            <person name="Liu X."/>
            <person name="Zhang W."/>
            <person name="Liu K."/>
        </authorList>
    </citation>
    <scope>NUCLEOTIDE SEQUENCE [LARGE SCALE GENOMIC DNA]</scope>
    <source>
        <strain evidence="5 6">248</strain>
    </source>
</reference>
<dbReference type="EMBL" id="KI966379">
    <property type="protein sequence ID" value="EWC48500.1"/>
    <property type="molecule type" value="Genomic_DNA"/>
</dbReference>
<organism evidence="5 6">
    <name type="scientific">Drechslerella stenobrocha 248</name>
    <dbReference type="NCBI Taxonomy" id="1043628"/>
    <lineage>
        <taxon>Eukaryota</taxon>
        <taxon>Fungi</taxon>
        <taxon>Dikarya</taxon>
        <taxon>Ascomycota</taxon>
        <taxon>Pezizomycotina</taxon>
        <taxon>Orbiliomycetes</taxon>
        <taxon>Orbiliales</taxon>
        <taxon>Orbiliaceae</taxon>
        <taxon>Drechslerella</taxon>
    </lineage>
</organism>
<dbReference type="Gene3D" id="3.10.350.10">
    <property type="entry name" value="LysM domain"/>
    <property type="match status" value="3"/>
</dbReference>
<keyword evidence="2" id="KW-0732">Signal</keyword>
<dbReference type="HOGENOM" id="CLU_458567_0_0_1"/>
<dbReference type="PROSITE" id="PS51762">
    <property type="entry name" value="GH16_2"/>
    <property type="match status" value="1"/>
</dbReference>
<feature type="compositionally biased region" description="Low complexity" evidence="1">
    <location>
        <begin position="366"/>
        <end position="385"/>
    </location>
</feature>
<keyword evidence="6" id="KW-1185">Reference proteome</keyword>
<feature type="region of interest" description="Disordered" evidence="1">
    <location>
        <begin position="366"/>
        <end position="398"/>
    </location>
</feature>
<dbReference type="Gene3D" id="2.60.120.200">
    <property type="match status" value="1"/>
</dbReference>
<protein>
    <recommendedName>
        <fullName evidence="7">GH16 domain-containing protein</fullName>
    </recommendedName>
</protein>
<proteinExistence type="predicted"/>